<name>A0AAD1VQF7_PELCU</name>
<gene>
    <name evidence="2" type="ORF">PECUL_23A046920</name>
</gene>
<dbReference type="EMBL" id="OW240912">
    <property type="protein sequence ID" value="CAH2223691.1"/>
    <property type="molecule type" value="Genomic_DNA"/>
</dbReference>
<evidence type="ECO:0000313" key="3">
    <source>
        <dbReference type="Proteomes" id="UP001295444"/>
    </source>
</evidence>
<dbReference type="Proteomes" id="UP001295444">
    <property type="component" value="Chromosome 01"/>
</dbReference>
<sequence length="70" mass="7424">MGKKTKRLTPLAEEGSCNIGDPCHARPKPKMAAQPDPCLSSEEEILDAPDAIPGTEGLNTPLPEEDLTTP</sequence>
<reference evidence="2" key="1">
    <citation type="submission" date="2022-03" db="EMBL/GenBank/DDBJ databases">
        <authorList>
            <person name="Alioto T."/>
            <person name="Alioto T."/>
            <person name="Gomez Garrido J."/>
        </authorList>
    </citation>
    <scope>NUCLEOTIDE SEQUENCE</scope>
</reference>
<accession>A0AAD1VQF7</accession>
<feature type="non-terminal residue" evidence="2">
    <location>
        <position position="70"/>
    </location>
</feature>
<feature type="region of interest" description="Disordered" evidence="1">
    <location>
        <begin position="1"/>
        <end position="70"/>
    </location>
</feature>
<proteinExistence type="predicted"/>
<evidence type="ECO:0000313" key="2">
    <source>
        <dbReference type="EMBL" id="CAH2223691.1"/>
    </source>
</evidence>
<organism evidence="2 3">
    <name type="scientific">Pelobates cultripes</name>
    <name type="common">Western spadefoot toad</name>
    <dbReference type="NCBI Taxonomy" id="61616"/>
    <lineage>
        <taxon>Eukaryota</taxon>
        <taxon>Metazoa</taxon>
        <taxon>Chordata</taxon>
        <taxon>Craniata</taxon>
        <taxon>Vertebrata</taxon>
        <taxon>Euteleostomi</taxon>
        <taxon>Amphibia</taxon>
        <taxon>Batrachia</taxon>
        <taxon>Anura</taxon>
        <taxon>Pelobatoidea</taxon>
        <taxon>Pelobatidae</taxon>
        <taxon>Pelobates</taxon>
    </lineage>
</organism>
<evidence type="ECO:0000256" key="1">
    <source>
        <dbReference type="SAM" id="MobiDB-lite"/>
    </source>
</evidence>
<keyword evidence="3" id="KW-1185">Reference proteome</keyword>
<dbReference type="AlphaFoldDB" id="A0AAD1VQF7"/>
<protein>
    <submittedName>
        <fullName evidence="2">Uncharacterized protein</fullName>
    </submittedName>
</protein>